<evidence type="ECO:0000313" key="1">
    <source>
        <dbReference type="EMBL" id="GAH08302.1"/>
    </source>
</evidence>
<organism evidence="1">
    <name type="scientific">marine sediment metagenome</name>
    <dbReference type="NCBI Taxonomy" id="412755"/>
    <lineage>
        <taxon>unclassified sequences</taxon>
        <taxon>metagenomes</taxon>
        <taxon>ecological metagenomes</taxon>
    </lineage>
</organism>
<reference evidence="1" key="1">
    <citation type="journal article" date="2014" name="Front. Microbiol.">
        <title>High frequency of phylogenetically diverse reductive dehalogenase-homologous genes in deep subseafloor sedimentary metagenomes.</title>
        <authorList>
            <person name="Kawai M."/>
            <person name="Futagami T."/>
            <person name="Toyoda A."/>
            <person name="Takaki Y."/>
            <person name="Nishi S."/>
            <person name="Hori S."/>
            <person name="Arai W."/>
            <person name="Tsubouchi T."/>
            <person name="Morono Y."/>
            <person name="Uchiyama I."/>
            <person name="Ito T."/>
            <person name="Fujiyama A."/>
            <person name="Inagaki F."/>
            <person name="Takami H."/>
        </authorList>
    </citation>
    <scope>NUCLEOTIDE SEQUENCE</scope>
    <source>
        <strain evidence="1">Expedition CK06-06</strain>
    </source>
</reference>
<protein>
    <submittedName>
        <fullName evidence="1">Uncharacterized protein</fullName>
    </submittedName>
</protein>
<proteinExistence type="predicted"/>
<dbReference type="EMBL" id="BART01038859">
    <property type="protein sequence ID" value="GAH08302.1"/>
    <property type="molecule type" value="Genomic_DNA"/>
</dbReference>
<name>X1CKP9_9ZZZZ</name>
<gene>
    <name evidence="1" type="ORF">S01H4_64202</name>
</gene>
<comment type="caution">
    <text evidence="1">The sequence shown here is derived from an EMBL/GenBank/DDBJ whole genome shotgun (WGS) entry which is preliminary data.</text>
</comment>
<feature type="non-terminal residue" evidence="1">
    <location>
        <position position="1"/>
    </location>
</feature>
<sequence>KMIICQNCNTENSELNICCWKCDEILGKENKYIKIEHEMKEMQKSYYIIIFCCIG</sequence>
<accession>X1CKP9</accession>
<dbReference type="AlphaFoldDB" id="X1CKP9"/>